<dbReference type="Proteomes" id="UP000070700">
    <property type="component" value="Unassembled WGS sequence"/>
</dbReference>
<gene>
    <name evidence="2" type="ORF">LY89DRAFT_775965</name>
</gene>
<dbReference type="GeneID" id="28831720"/>
<evidence type="ECO:0000259" key="1">
    <source>
        <dbReference type="Pfam" id="PF14420"/>
    </source>
</evidence>
<accession>A0A194XU18</accession>
<proteinExistence type="predicted"/>
<evidence type="ECO:0000313" key="2">
    <source>
        <dbReference type="EMBL" id="KUJ23703.1"/>
    </source>
</evidence>
<dbReference type="Pfam" id="PF14420">
    <property type="entry name" value="Clr5"/>
    <property type="match status" value="1"/>
</dbReference>
<evidence type="ECO:0000313" key="3">
    <source>
        <dbReference type="Proteomes" id="UP000070700"/>
    </source>
</evidence>
<dbReference type="RefSeq" id="XP_018078058.1">
    <property type="nucleotide sequence ID" value="XM_018221994.1"/>
</dbReference>
<protein>
    <recommendedName>
        <fullName evidence="1">Clr5 domain-containing protein</fullName>
    </recommendedName>
</protein>
<dbReference type="EMBL" id="KQ947404">
    <property type="protein sequence ID" value="KUJ23703.1"/>
    <property type="molecule type" value="Genomic_DNA"/>
</dbReference>
<dbReference type="InterPro" id="IPR025676">
    <property type="entry name" value="Clr5_dom"/>
</dbReference>
<dbReference type="PANTHER" id="PTHR38788:SF3">
    <property type="entry name" value="CLR5 DOMAIN-CONTAINING PROTEIN"/>
    <property type="match status" value="1"/>
</dbReference>
<reference evidence="2 3" key="1">
    <citation type="submission" date="2015-10" db="EMBL/GenBank/DDBJ databases">
        <title>Full genome of DAOMC 229536 Phialocephala scopiformis, a fungal endophyte of spruce producing the potent anti-insectan compound rugulosin.</title>
        <authorList>
            <consortium name="DOE Joint Genome Institute"/>
            <person name="Walker A.K."/>
            <person name="Frasz S.L."/>
            <person name="Seifert K.A."/>
            <person name="Miller J.D."/>
            <person name="Mondo S.J."/>
            <person name="Labutti K."/>
            <person name="Lipzen A."/>
            <person name="Dockter R."/>
            <person name="Kennedy M."/>
            <person name="Grigoriev I.V."/>
            <person name="Spatafora J.W."/>
        </authorList>
    </citation>
    <scope>NUCLEOTIDE SEQUENCE [LARGE SCALE GENOMIC DNA]</scope>
    <source>
        <strain evidence="2 3">CBS 120377</strain>
    </source>
</reference>
<feature type="domain" description="Clr5" evidence="1">
    <location>
        <begin position="18"/>
        <end position="68"/>
    </location>
</feature>
<dbReference type="AlphaFoldDB" id="A0A194XU18"/>
<dbReference type="InParanoid" id="A0A194XU18"/>
<dbReference type="PANTHER" id="PTHR38788">
    <property type="entry name" value="CLR5 DOMAIN-CONTAINING PROTEIN"/>
    <property type="match status" value="1"/>
</dbReference>
<dbReference type="KEGG" id="psco:LY89DRAFT_775965"/>
<organism evidence="2 3">
    <name type="scientific">Mollisia scopiformis</name>
    <name type="common">Conifer needle endophyte fungus</name>
    <name type="synonym">Phialocephala scopiformis</name>
    <dbReference type="NCBI Taxonomy" id="149040"/>
    <lineage>
        <taxon>Eukaryota</taxon>
        <taxon>Fungi</taxon>
        <taxon>Dikarya</taxon>
        <taxon>Ascomycota</taxon>
        <taxon>Pezizomycotina</taxon>
        <taxon>Leotiomycetes</taxon>
        <taxon>Helotiales</taxon>
        <taxon>Mollisiaceae</taxon>
        <taxon>Mollisia</taxon>
    </lineage>
</organism>
<dbReference type="OrthoDB" id="5986190at2759"/>
<keyword evidence="3" id="KW-1185">Reference proteome</keyword>
<sequence>MFPTAQPNQGVLFRNNLKWEALKDDIRQFYILEDHTLNDTMEFIQQTHQFQASKRKWKDKLKEWNFDKNIPLKEVGFMATKSEKRKSKIEQFKKRRLTSGGINTQLIPVTPPQVTYSTPRPPSLSPSPFIEDHRPPLEIDMPPVSSDDLNIGDLKLDTVEDVDQASIIDEEIDGLRISALNFMLHAIDALESIPYRSRVSANEREMIKVLDEKLHSLTGTREEMVDDHVKDDDGMDDGKSSNKYGVTYTDSGMTGVSLNYSDLWK</sequence>
<name>A0A194XU18_MOLSC</name>